<protein>
    <submittedName>
        <fullName evidence="1">Uncharacterized protein</fullName>
    </submittedName>
</protein>
<accession>A0ABY7HDP4</accession>
<dbReference type="EMBL" id="CP114040">
    <property type="protein sequence ID" value="WAS97406.1"/>
    <property type="molecule type" value="Genomic_DNA"/>
</dbReference>
<gene>
    <name evidence="1" type="ORF">O0S08_14760</name>
</gene>
<proteinExistence type="predicted"/>
<reference evidence="1" key="1">
    <citation type="submission" date="2022-11" db="EMBL/GenBank/DDBJ databases">
        <title>Minimal conservation of predation-associated metabolite biosynthetic gene clusters underscores biosynthetic potential of Myxococcota including descriptions for ten novel species: Archangium lansinium sp. nov., Myxococcus landrumus sp. nov., Nannocystis bai.</title>
        <authorList>
            <person name="Ahearne A."/>
            <person name="Stevens C."/>
            <person name="Dowd S."/>
        </authorList>
    </citation>
    <scope>NUCLEOTIDE SEQUENCE</scope>
    <source>
        <strain evidence="1">Fl3</strain>
    </source>
</reference>
<organism evidence="1 2">
    <name type="scientific">Nannocystis punicea</name>
    <dbReference type="NCBI Taxonomy" id="2995304"/>
    <lineage>
        <taxon>Bacteria</taxon>
        <taxon>Pseudomonadati</taxon>
        <taxon>Myxococcota</taxon>
        <taxon>Polyangia</taxon>
        <taxon>Nannocystales</taxon>
        <taxon>Nannocystaceae</taxon>
        <taxon>Nannocystis</taxon>
    </lineage>
</organism>
<sequence length="133" mass="15392">MIFEDRHKLLARLYHRSFVLYRASGRDRGRLHQRQWARGFVADDDDDPLGTMELLAVDVGGYVSTLAEGGMVRAPAEALRHLRRLPVVEDPELQRFARDHGAEYPNMMRYLRMLERCRREAMALLAAVLRPST</sequence>
<keyword evidence="2" id="KW-1185">Reference proteome</keyword>
<evidence type="ECO:0000313" key="2">
    <source>
        <dbReference type="Proteomes" id="UP001164459"/>
    </source>
</evidence>
<evidence type="ECO:0000313" key="1">
    <source>
        <dbReference type="EMBL" id="WAS97406.1"/>
    </source>
</evidence>
<name>A0ABY7HDP4_9BACT</name>
<dbReference type="RefSeq" id="WP_269039775.1">
    <property type="nucleotide sequence ID" value="NZ_CP114040.1"/>
</dbReference>
<dbReference type="Proteomes" id="UP001164459">
    <property type="component" value="Chromosome"/>
</dbReference>